<reference evidence="3 4" key="1">
    <citation type="submission" date="2019-11" db="EMBL/GenBank/DDBJ databases">
        <title>Draft genome sequences of five Paenibacillus species of dairy origin.</title>
        <authorList>
            <person name="Olajide A.M."/>
            <person name="Chen S."/>
            <person name="Lapointe G."/>
        </authorList>
    </citation>
    <scope>NUCLEOTIDE SEQUENCE [LARGE SCALE GENOMIC DNA]</scope>
    <source>
        <strain evidence="3 4">2CS3</strain>
    </source>
</reference>
<dbReference type="GO" id="GO:0046503">
    <property type="term" value="P:glycerolipid catabolic process"/>
    <property type="evidence" value="ECO:0007669"/>
    <property type="project" value="TreeGrafter"/>
</dbReference>
<keyword evidence="3" id="KW-0378">Hydrolase</keyword>
<organism evidence="3 4">
    <name type="scientific">Paenibacillus validus</name>
    <dbReference type="NCBI Taxonomy" id="44253"/>
    <lineage>
        <taxon>Bacteria</taxon>
        <taxon>Bacillati</taxon>
        <taxon>Bacillota</taxon>
        <taxon>Bacilli</taxon>
        <taxon>Bacillales</taxon>
        <taxon>Paenibacillaceae</taxon>
        <taxon>Paenibacillus</taxon>
    </lineage>
</organism>
<dbReference type="GO" id="GO:0004806">
    <property type="term" value="F:triacylglycerol lipase activity"/>
    <property type="evidence" value="ECO:0007669"/>
    <property type="project" value="TreeGrafter"/>
</dbReference>
<gene>
    <name evidence="3" type="ORF">GNP93_16215</name>
</gene>
<dbReference type="Proteomes" id="UP000450917">
    <property type="component" value="Unassembled WGS sequence"/>
</dbReference>
<dbReference type="AlphaFoldDB" id="A0A7X2ZCA0"/>
<keyword evidence="1" id="KW-0812">Transmembrane</keyword>
<keyword evidence="4" id="KW-1185">Reference proteome</keyword>
<dbReference type="PANTHER" id="PTHR43433">
    <property type="entry name" value="HYDROLASE, ALPHA/BETA FOLD FAMILY PROTEIN"/>
    <property type="match status" value="1"/>
</dbReference>
<evidence type="ECO:0000259" key="2">
    <source>
        <dbReference type="Pfam" id="PF00561"/>
    </source>
</evidence>
<dbReference type="Gene3D" id="3.40.50.1820">
    <property type="entry name" value="alpha/beta hydrolase"/>
    <property type="match status" value="1"/>
</dbReference>
<dbReference type="EMBL" id="WNZX01000013">
    <property type="protein sequence ID" value="MUG72216.1"/>
    <property type="molecule type" value="Genomic_DNA"/>
</dbReference>
<evidence type="ECO:0000313" key="3">
    <source>
        <dbReference type="EMBL" id="MUG72216.1"/>
    </source>
</evidence>
<dbReference type="PANTHER" id="PTHR43433:SF5">
    <property type="entry name" value="AB HYDROLASE-1 DOMAIN-CONTAINING PROTEIN"/>
    <property type="match status" value="1"/>
</dbReference>
<keyword evidence="1" id="KW-1133">Transmembrane helix</keyword>
<dbReference type="SUPFAM" id="SSF53474">
    <property type="entry name" value="alpha/beta-Hydrolases"/>
    <property type="match status" value="1"/>
</dbReference>
<dbReference type="InterPro" id="IPR029058">
    <property type="entry name" value="AB_hydrolase_fold"/>
</dbReference>
<sequence>MVFVWIALGLVIIAVAGLLLYRAYLQRRIRNQSKRLIAAGGISSVEEVRLGGLKQYVLIQAEDASKPVLLVLHGGPGMPVPGVGCRGVDWVFNLSTAELIKHFTVVFWDQRGTGKTYAAETPASSMNMEQFLTDASELTDWLQARFQTDKIFLSGVSWGSIIGIQLAHRYPDKFHAYIGIAQIVNWAESDQIAYEWLLGRAQETGSYDALSGIRRLDMPVCFFHSLHDITISGKLLQQFYERLEAPQGKHLTWLEQSAHIYSPADSRLVEKGVIEFKTNLHV</sequence>
<dbReference type="InterPro" id="IPR000073">
    <property type="entry name" value="AB_hydrolase_1"/>
</dbReference>
<protein>
    <submittedName>
        <fullName evidence="3">Alpha/beta fold hydrolase</fullName>
    </submittedName>
</protein>
<proteinExistence type="predicted"/>
<comment type="caution">
    <text evidence="3">The sequence shown here is derived from an EMBL/GenBank/DDBJ whole genome shotgun (WGS) entry which is preliminary data.</text>
</comment>
<name>A0A7X2ZCA0_9BACL</name>
<dbReference type="Pfam" id="PF00561">
    <property type="entry name" value="Abhydrolase_1"/>
    <property type="match status" value="1"/>
</dbReference>
<feature type="transmembrane region" description="Helical" evidence="1">
    <location>
        <begin position="6"/>
        <end position="25"/>
    </location>
</feature>
<dbReference type="RefSeq" id="WP_127608090.1">
    <property type="nucleotide sequence ID" value="NZ_JARTHJ010000115.1"/>
</dbReference>
<feature type="domain" description="AB hydrolase-1" evidence="2">
    <location>
        <begin position="67"/>
        <end position="209"/>
    </location>
</feature>
<evidence type="ECO:0000313" key="4">
    <source>
        <dbReference type="Proteomes" id="UP000450917"/>
    </source>
</evidence>
<accession>A0A7X2ZCA0</accession>
<keyword evidence="1" id="KW-0472">Membrane</keyword>
<dbReference type="InterPro" id="IPR050471">
    <property type="entry name" value="AB_hydrolase"/>
</dbReference>
<evidence type="ECO:0000256" key="1">
    <source>
        <dbReference type="SAM" id="Phobius"/>
    </source>
</evidence>